<evidence type="ECO:0000313" key="4">
    <source>
        <dbReference type="Proteomes" id="UP001498421"/>
    </source>
</evidence>
<dbReference type="Pfam" id="PF16488">
    <property type="entry name" value="ArgoL2"/>
    <property type="match status" value="1"/>
</dbReference>
<dbReference type="InterPro" id="IPR036085">
    <property type="entry name" value="PAZ_dom_sf"/>
</dbReference>
<dbReference type="SMART" id="SM01163">
    <property type="entry name" value="DUF1785"/>
    <property type="match status" value="1"/>
</dbReference>
<dbReference type="InterPro" id="IPR003100">
    <property type="entry name" value="PAZ_dom"/>
</dbReference>
<dbReference type="InterPro" id="IPR045246">
    <property type="entry name" value="Piwi_ago-like"/>
</dbReference>
<feature type="compositionally biased region" description="Gly residues" evidence="1">
    <location>
        <begin position="128"/>
        <end position="138"/>
    </location>
</feature>
<feature type="compositionally biased region" description="Gly residues" evidence="1">
    <location>
        <begin position="30"/>
        <end position="53"/>
    </location>
</feature>
<dbReference type="Pfam" id="PF16486">
    <property type="entry name" value="ArgoN"/>
    <property type="match status" value="1"/>
</dbReference>
<evidence type="ECO:0000256" key="1">
    <source>
        <dbReference type="SAM" id="MobiDB-lite"/>
    </source>
</evidence>
<accession>A0ABR1HHF5</accession>
<dbReference type="Gene3D" id="2.170.260.10">
    <property type="entry name" value="paz domain"/>
    <property type="match status" value="1"/>
</dbReference>
<evidence type="ECO:0000259" key="2">
    <source>
        <dbReference type="PROSITE" id="PS50822"/>
    </source>
</evidence>
<name>A0ABR1HHF5_9HYPO</name>
<dbReference type="InterPro" id="IPR032474">
    <property type="entry name" value="Argonaute_N"/>
</dbReference>
<protein>
    <recommendedName>
        <fullName evidence="2">Piwi domain-containing protein</fullName>
    </recommendedName>
</protein>
<organism evidence="3 4">
    <name type="scientific">Neonectria magnoliae</name>
    <dbReference type="NCBI Taxonomy" id="2732573"/>
    <lineage>
        <taxon>Eukaryota</taxon>
        <taxon>Fungi</taxon>
        <taxon>Dikarya</taxon>
        <taxon>Ascomycota</taxon>
        <taxon>Pezizomycotina</taxon>
        <taxon>Sordariomycetes</taxon>
        <taxon>Hypocreomycetidae</taxon>
        <taxon>Hypocreales</taxon>
        <taxon>Nectriaceae</taxon>
        <taxon>Neonectria</taxon>
    </lineage>
</organism>
<dbReference type="InterPro" id="IPR012337">
    <property type="entry name" value="RNaseH-like_sf"/>
</dbReference>
<feature type="region of interest" description="Disordered" evidence="1">
    <location>
        <begin position="240"/>
        <end position="271"/>
    </location>
</feature>
<comment type="caution">
    <text evidence="3">The sequence shown here is derived from an EMBL/GenBank/DDBJ whole genome shotgun (WGS) entry which is preliminary data.</text>
</comment>
<dbReference type="PANTHER" id="PTHR22891">
    <property type="entry name" value="EUKARYOTIC TRANSLATION INITIATION FACTOR 2C"/>
    <property type="match status" value="1"/>
</dbReference>
<dbReference type="InterPro" id="IPR014811">
    <property type="entry name" value="ArgoL1"/>
</dbReference>
<dbReference type="InterPro" id="IPR032472">
    <property type="entry name" value="ArgoL2"/>
</dbReference>
<gene>
    <name evidence="3" type="ORF">QQZ08_010474</name>
</gene>
<dbReference type="CDD" id="cd02846">
    <property type="entry name" value="PAZ_argonaute_like"/>
    <property type="match status" value="1"/>
</dbReference>
<dbReference type="Pfam" id="PF02170">
    <property type="entry name" value="PAZ"/>
    <property type="match status" value="1"/>
</dbReference>
<dbReference type="Gene3D" id="3.30.420.10">
    <property type="entry name" value="Ribonuclease H-like superfamily/Ribonuclease H"/>
    <property type="match status" value="1"/>
</dbReference>
<dbReference type="Gene3D" id="3.40.50.2300">
    <property type="match status" value="1"/>
</dbReference>
<evidence type="ECO:0000313" key="3">
    <source>
        <dbReference type="EMBL" id="KAK7420274.1"/>
    </source>
</evidence>
<sequence>MADRDDRGGRGGRGRGGRGGRGGPQDNRGGRGGGPSEYQRGGRGAGRGGGGRGSDGDTGSFRGGFSGPGRGGSDRGRGDYDRGRGGSDRGRGGFDRGRGGYDRGRGGFDRGRGGFDRGRGGFDRGRGGRGGGRGGGYAGDVPEKPVFTLDGTVPQPDPAVTELETQIVRQQTNSMTQLVSQMSKLKVQAKGSTALSQEQFPSRPAYGSRGTEVVLWANYFRVVTKLGVLYKYTMDVTQTVTEEKEPAKPKGKGKPKGPPKPEGSTKPQSKEVKGRKLYFVIREALSELSKKDKSLVLATEFKSQLVSLQKVDFESNPLQLTLPSQGNPEKLETFQVTFHGPAETRVDDMMKYLTSSTPDAGDHALPRYPDVIDAFNVLFGYGPRSKVDEISAVGSSRFFSFKNGGISTPLYADGRTLQAARGFFQSVRLGTGRLLLNVNVTHGIFRLSGKVDEIFENLGIRAVPKTNRPGMKNLRLISKFLPKSRVWVNMTVANGKQVRRQKAIHSLATASEVRRSKSQNLPHFDPNCEFIGPRSVQFWMEVEGQEGRWISVFDYYQEKYKVTLKDYPLLNMGSSDKPTYVPAEFVEIQPGQSVKAKLMPRETTEMVNFACRSPYANAFSITNDGRGALGLDDESLDRFGISVDKHLLTVKGRVLPSPGIAYMEKKAAKPLHVRPRDASWNMRDVKVVKPGAMIDRWSFVNIIPDRGNPVGRDVVDNFARFMSDMGIKIKTSMVPPPTEGMYAGAAMNGELEDYFTWAKQNGITFILFILASMDADVYSKIKTLGDCTFGIHTSCVQGNFKKFGGGSPGYFANVALKWNLKAGGVNHKLRDDLDLLKQGKTIVVGYDVTHPTNMPSGKSDEVPSLVGLVSSIDRDMGQWPSISWEQTSKQEMLGSQLTDAFKSRLELWQKHNNGQLPENIVIFRDGVSEGQFGQVLEKELPLIRAACDAKYSAKSQPRFTIVVSVKRHQTRFYPTTENNLPKHMNIQNGTVVDRGVTQARYWDFFLTAHAAIKGTARPAHYTVLLDEIFRPKYKAEAANELEKFTHEMCYLFGRATKAVSICPPAYYADIVCTRARVHRPEYFDVSDVESVMTGGGASSVGGGTKQVHEKLRDSMYYI</sequence>
<dbReference type="EMBL" id="JAZAVK010000137">
    <property type="protein sequence ID" value="KAK7420274.1"/>
    <property type="molecule type" value="Genomic_DNA"/>
</dbReference>
<reference evidence="3 4" key="1">
    <citation type="journal article" date="2025" name="Microbiol. Resour. Announc.">
        <title>Draft genome sequences for Neonectria magnoliae and Neonectria punicea, canker pathogens of Liriodendron tulipifera and Acer saccharum in West Virginia.</title>
        <authorList>
            <person name="Petronek H.M."/>
            <person name="Kasson M.T."/>
            <person name="Metheny A.M."/>
            <person name="Stauder C.M."/>
            <person name="Lovett B."/>
            <person name="Lynch S.C."/>
            <person name="Garnas J.R."/>
            <person name="Kasson L.R."/>
            <person name="Stajich J.E."/>
        </authorList>
    </citation>
    <scope>NUCLEOTIDE SEQUENCE [LARGE SCALE GENOMIC DNA]</scope>
    <source>
        <strain evidence="3 4">NRRL 64651</strain>
    </source>
</reference>
<dbReference type="SUPFAM" id="SSF53098">
    <property type="entry name" value="Ribonuclease H-like"/>
    <property type="match status" value="1"/>
</dbReference>
<proteinExistence type="predicted"/>
<dbReference type="Pfam" id="PF02171">
    <property type="entry name" value="Piwi"/>
    <property type="match status" value="1"/>
</dbReference>
<feature type="compositionally biased region" description="Basic and acidic residues" evidence="1">
    <location>
        <begin position="72"/>
        <end position="126"/>
    </location>
</feature>
<dbReference type="PROSITE" id="PS50822">
    <property type="entry name" value="PIWI"/>
    <property type="match status" value="1"/>
</dbReference>
<dbReference type="SMART" id="SM00950">
    <property type="entry name" value="Piwi"/>
    <property type="match status" value="1"/>
</dbReference>
<dbReference type="CDD" id="cd04657">
    <property type="entry name" value="Piwi_ago-like"/>
    <property type="match status" value="1"/>
</dbReference>
<dbReference type="Pfam" id="PF08699">
    <property type="entry name" value="ArgoL1"/>
    <property type="match status" value="1"/>
</dbReference>
<dbReference type="InterPro" id="IPR036397">
    <property type="entry name" value="RNaseH_sf"/>
</dbReference>
<keyword evidence="4" id="KW-1185">Reference proteome</keyword>
<feature type="region of interest" description="Disordered" evidence="1">
    <location>
        <begin position="1"/>
        <end position="142"/>
    </location>
</feature>
<feature type="compositionally biased region" description="Gly residues" evidence="1">
    <location>
        <begin position="61"/>
        <end position="71"/>
    </location>
</feature>
<dbReference type="InterPro" id="IPR003165">
    <property type="entry name" value="Piwi"/>
</dbReference>
<dbReference type="Proteomes" id="UP001498421">
    <property type="component" value="Unassembled WGS sequence"/>
</dbReference>
<dbReference type="SUPFAM" id="SSF101690">
    <property type="entry name" value="PAZ domain"/>
    <property type="match status" value="1"/>
</dbReference>
<feature type="domain" description="Piwi" evidence="2">
    <location>
        <begin position="765"/>
        <end position="1080"/>
    </location>
</feature>